<dbReference type="GeneID" id="107125484"/>
<reference evidence="3" key="1">
    <citation type="submission" date="2025-08" db="UniProtKB">
        <authorList>
            <consortium name="RefSeq"/>
        </authorList>
    </citation>
    <scope>IDENTIFICATION</scope>
</reference>
<dbReference type="RefSeq" id="XP_015284388.1">
    <property type="nucleotide sequence ID" value="XM_015428902.1"/>
</dbReference>
<proteinExistence type="predicted"/>
<sequence length="126" mass="14304">HTPNAKAFNSNALPNMWNLIGNIFSYTFGKKQEASDGAGELTVLKGNMLNLIHMDSVFRVCQTRPPSVQSAFQKHNAVHVFPWNLEFTTLEANTKVSYGKLSKFLSPRQRHQESKQNITTKKEKQI</sequence>
<feature type="non-terminal residue" evidence="3">
    <location>
        <position position="126"/>
    </location>
</feature>
<gene>
    <name evidence="3" type="primary">LOC107125484</name>
</gene>
<accession>A0ABM1LEK1</accession>
<evidence type="ECO:0000313" key="3">
    <source>
        <dbReference type="RefSeq" id="XP_015284388.1"/>
    </source>
</evidence>
<evidence type="ECO:0000256" key="1">
    <source>
        <dbReference type="SAM" id="MobiDB-lite"/>
    </source>
</evidence>
<protein>
    <submittedName>
        <fullName evidence="3">Peroxisome biogenesis factor 1-like</fullName>
    </submittedName>
</protein>
<organism evidence="2 3">
    <name type="scientific">Gekko japonicus</name>
    <name type="common">Schlegel's Japanese gecko</name>
    <dbReference type="NCBI Taxonomy" id="146911"/>
    <lineage>
        <taxon>Eukaryota</taxon>
        <taxon>Metazoa</taxon>
        <taxon>Chordata</taxon>
        <taxon>Craniata</taxon>
        <taxon>Vertebrata</taxon>
        <taxon>Euteleostomi</taxon>
        <taxon>Lepidosauria</taxon>
        <taxon>Squamata</taxon>
        <taxon>Bifurcata</taxon>
        <taxon>Gekkota</taxon>
        <taxon>Gekkonidae</taxon>
        <taxon>Gekkoninae</taxon>
        <taxon>Gekko</taxon>
    </lineage>
</organism>
<feature type="non-terminal residue" evidence="3">
    <location>
        <position position="1"/>
    </location>
</feature>
<name>A0ABM1LEK1_GEKJA</name>
<keyword evidence="2" id="KW-1185">Reference proteome</keyword>
<dbReference type="Proteomes" id="UP000694871">
    <property type="component" value="Unplaced"/>
</dbReference>
<feature type="region of interest" description="Disordered" evidence="1">
    <location>
        <begin position="107"/>
        <end position="126"/>
    </location>
</feature>
<feature type="compositionally biased region" description="Basic and acidic residues" evidence="1">
    <location>
        <begin position="110"/>
        <end position="126"/>
    </location>
</feature>
<evidence type="ECO:0000313" key="2">
    <source>
        <dbReference type="Proteomes" id="UP000694871"/>
    </source>
</evidence>